<evidence type="ECO:0000256" key="2">
    <source>
        <dbReference type="ARBA" id="ARBA00023172"/>
    </source>
</evidence>
<dbReference type="InterPro" id="IPR011010">
    <property type="entry name" value="DNA_brk_join_enz"/>
</dbReference>
<organism evidence="4 5">
    <name type="scientific">Labeo rohita</name>
    <name type="common">Indian major carp</name>
    <name type="synonym">Cyprinus rohita</name>
    <dbReference type="NCBI Taxonomy" id="84645"/>
    <lineage>
        <taxon>Eukaryota</taxon>
        <taxon>Metazoa</taxon>
        <taxon>Chordata</taxon>
        <taxon>Craniata</taxon>
        <taxon>Vertebrata</taxon>
        <taxon>Euteleostomi</taxon>
        <taxon>Actinopterygii</taxon>
        <taxon>Neopterygii</taxon>
        <taxon>Teleostei</taxon>
        <taxon>Ostariophysi</taxon>
        <taxon>Cypriniformes</taxon>
        <taxon>Cyprinidae</taxon>
        <taxon>Labeoninae</taxon>
        <taxon>Labeonini</taxon>
        <taxon>Labeo</taxon>
    </lineage>
</organism>
<dbReference type="PANTHER" id="PTHR33066">
    <property type="entry name" value="INTEGRASE_SAM-LIKE_N DOMAIN-CONTAINING PROTEIN"/>
    <property type="match status" value="1"/>
</dbReference>
<evidence type="ECO:0000313" key="4">
    <source>
        <dbReference type="EMBL" id="KAI2656095.1"/>
    </source>
</evidence>
<comment type="caution">
    <text evidence="4">The sequence shown here is derived from an EMBL/GenBank/DDBJ whole genome shotgun (WGS) entry which is preliminary data.</text>
</comment>
<keyword evidence="1" id="KW-0238">DNA-binding</keyword>
<protein>
    <recommendedName>
        <fullName evidence="3">Core-binding (CB) domain-containing protein</fullName>
    </recommendedName>
</protein>
<dbReference type="InterPro" id="IPR013762">
    <property type="entry name" value="Integrase-like_cat_sf"/>
</dbReference>
<evidence type="ECO:0000259" key="3">
    <source>
        <dbReference type="PROSITE" id="PS51900"/>
    </source>
</evidence>
<keyword evidence="5" id="KW-1185">Reference proteome</keyword>
<sequence>MAVTAAPLVPGEVFGPPAEAALEQSRRTRELTRSVVRAPVDRGLRTSAGNSNWARAESSSQAFVGQVGPTMFKGDHNNTCLTSRLGCCLVRQFSTREMGCPLDRSTHKPLRAGGGISGLNPFSSSASGEASDCSFRQHICRIIHKSPGRSTFNIPTQEGPGSPVMGTCSRGVPKGCTLAGRGQCSSRPLVKGRSQARRMATSPSSGTGHLASFREGQSRSFCYSGNHTLSPVVFNGGPQRTLRGGCSGERMAPSTPICISSFPTSACSPSQSEECEGQSPAGGTRLASTVMDAGFNSLAERVTMASPSQTGYAVSGSGSDIQPKSREVQVTHLATRRESDRNLGEAVLTTLQAAKAPSTRRRYASRWKRYSKWCQSIEIDPFCCEVDSILSFLQSMLETGVTESTLRGYVAAISDRHEGYGGNTVGFQSLVRRYLKGARRLCPTRARLIPSWDLNIVLKALTEPPFEPLHKVRLEFLTLKTAFLLSISSAKRVSEVHAFSVHPACLRLGEDGSSISLLPNPAFLPKVLPRSYVSRPLVLEPFHPPPHISAESARLHLICPVKALRRYISCTQQIRRTDELFVCYGDSVQGQAVSKQRLAKWVVRLIELAYHSAGRPPPQGVVAHSTRGVAASWALLKGASLEDVCAAAGWSSSVTFAKFYRLDVATTVSATV</sequence>
<dbReference type="Gene3D" id="1.10.150.130">
    <property type="match status" value="1"/>
</dbReference>
<dbReference type="PANTHER" id="PTHR33066:SF2">
    <property type="entry name" value="FILAGGRIN-2-LIKE"/>
    <property type="match status" value="1"/>
</dbReference>
<evidence type="ECO:0000313" key="5">
    <source>
        <dbReference type="Proteomes" id="UP000830375"/>
    </source>
</evidence>
<keyword evidence="2" id="KW-0233">DNA recombination</keyword>
<feature type="domain" description="Core-binding (CB)" evidence="3">
    <location>
        <begin position="338"/>
        <end position="421"/>
    </location>
</feature>
<dbReference type="SUPFAM" id="SSF56349">
    <property type="entry name" value="DNA breaking-rejoining enzymes"/>
    <property type="match status" value="1"/>
</dbReference>
<name>A0ABQ8LZM5_LABRO</name>
<dbReference type="InterPro" id="IPR044068">
    <property type="entry name" value="CB"/>
</dbReference>
<reference evidence="4 5" key="1">
    <citation type="submission" date="2022-01" db="EMBL/GenBank/DDBJ databases">
        <title>A high-quality chromosome-level genome assembly of rohu carp, Labeo rohita.</title>
        <authorList>
            <person name="Arick M.A. II"/>
            <person name="Hsu C.-Y."/>
            <person name="Magbanua Z."/>
            <person name="Pechanova O."/>
            <person name="Grover C."/>
            <person name="Miller E."/>
            <person name="Thrash A."/>
            <person name="Ezzel L."/>
            <person name="Alam S."/>
            <person name="Benzie J."/>
            <person name="Hamilton M."/>
            <person name="Karsi A."/>
            <person name="Lawrence M.L."/>
            <person name="Peterson D.G."/>
        </authorList>
    </citation>
    <scope>NUCLEOTIDE SEQUENCE [LARGE SCALE GENOMIC DNA]</scope>
    <source>
        <strain evidence="5">BAU-BD-2019</strain>
        <tissue evidence="4">Blood</tissue>
    </source>
</reference>
<dbReference type="EMBL" id="JACTAM010000015">
    <property type="protein sequence ID" value="KAI2656095.1"/>
    <property type="molecule type" value="Genomic_DNA"/>
</dbReference>
<gene>
    <name evidence="4" type="ORF">H4Q32_012921</name>
</gene>
<dbReference type="PROSITE" id="PS51900">
    <property type="entry name" value="CB"/>
    <property type="match status" value="1"/>
</dbReference>
<accession>A0ABQ8LZM5</accession>
<proteinExistence type="predicted"/>
<evidence type="ECO:0000256" key="1">
    <source>
        <dbReference type="ARBA" id="ARBA00023125"/>
    </source>
</evidence>
<dbReference type="InterPro" id="IPR010998">
    <property type="entry name" value="Integrase_recombinase_N"/>
</dbReference>
<dbReference type="SUPFAM" id="SSF47823">
    <property type="entry name" value="lambda integrase-like, N-terminal domain"/>
    <property type="match status" value="1"/>
</dbReference>
<dbReference type="Gene3D" id="1.10.443.10">
    <property type="entry name" value="Intergrase catalytic core"/>
    <property type="match status" value="1"/>
</dbReference>
<dbReference type="Proteomes" id="UP000830375">
    <property type="component" value="Unassembled WGS sequence"/>
</dbReference>